<accession>A0A7S0R642</accession>
<protein>
    <submittedName>
        <fullName evidence="2">Uncharacterized protein</fullName>
    </submittedName>
</protein>
<evidence type="ECO:0000256" key="1">
    <source>
        <dbReference type="SAM" id="MobiDB-lite"/>
    </source>
</evidence>
<gene>
    <name evidence="2" type="ORF">CLEI1391_LOCUS2951</name>
</gene>
<dbReference type="AlphaFoldDB" id="A0A7S0R642"/>
<dbReference type="PANTHER" id="PTHR36334">
    <property type="entry name" value="PROTEIN, PUTATIVE (DUF2358)-RELATED"/>
    <property type="match status" value="1"/>
</dbReference>
<organism evidence="2">
    <name type="scientific">Chlamydomonas leiostraca</name>
    <dbReference type="NCBI Taxonomy" id="1034604"/>
    <lineage>
        <taxon>Eukaryota</taxon>
        <taxon>Viridiplantae</taxon>
        <taxon>Chlorophyta</taxon>
        <taxon>core chlorophytes</taxon>
        <taxon>Chlorophyceae</taxon>
        <taxon>CS clade</taxon>
        <taxon>Chlamydomonadales</taxon>
        <taxon>Chlamydomonadaceae</taxon>
        <taxon>Chlamydomonas</taxon>
    </lineage>
</organism>
<dbReference type="PANTHER" id="PTHR36334:SF1">
    <property type="entry name" value="PROTEIN, PUTATIVE (DUF2358)-RELATED"/>
    <property type="match status" value="1"/>
</dbReference>
<feature type="region of interest" description="Disordered" evidence="1">
    <location>
        <begin position="226"/>
        <end position="246"/>
    </location>
</feature>
<dbReference type="EMBL" id="HBFB01005280">
    <property type="protein sequence ID" value="CAD8668223.1"/>
    <property type="molecule type" value="Transcribed_RNA"/>
</dbReference>
<reference evidence="2" key="1">
    <citation type="submission" date="2021-01" db="EMBL/GenBank/DDBJ databases">
        <authorList>
            <person name="Corre E."/>
            <person name="Pelletier E."/>
            <person name="Niang G."/>
            <person name="Scheremetjew M."/>
            <person name="Finn R."/>
            <person name="Kale V."/>
            <person name="Holt S."/>
            <person name="Cochrane G."/>
            <person name="Meng A."/>
            <person name="Brown T."/>
            <person name="Cohen L."/>
        </authorList>
    </citation>
    <scope>NUCLEOTIDE SEQUENCE</scope>
    <source>
        <strain evidence="2">SAG 11-49</strain>
    </source>
</reference>
<name>A0A7S0R642_9CHLO</name>
<dbReference type="GO" id="GO:0009507">
    <property type="term" value="C:chloroplast"/>
    <property type="evidence" value="ECO:0007669"/>
    <property type="project" value="TreeGrafter"/>
</dbReference>
<sequence>MAIALNASFARGPVIHSSRRSAAPGFSGASRPFLAHPSPRSVSVAVATKDDPTAKVPLQGLDTNYCDNFQCTSSPAIEGSVRAFARDIVRLRTTASLFNKDIKYSDGCGRSFTGIDKYARTRWYSDNITKPVVVVTQMQMLDKGTAQIDWRITGTLGAMPVDIGVQSRITMNLLTGRIEEHRESWDLSRCSPPAAAMATANRVAWAAKQASADTTESINRSLESLGSFDEDAGPGYTPNPSDPTRFFQPQQDNQFNDAVMFTALCALLYAIFKAYEQLAQL</sequence>
<proteinExistence type="predicted"/>
<evidence type="ECO:0000313" key="2">
    <source>
        <dbReference type="EMBL" id="CAD8668223.1"/>
    </source>
</evidence>